<protein>
    <submittedName>
        <fullName evidence="1">Uncharacterized protein</fullName>
    </submittedName>
</protein>
<dbReference type="Proteomes" id="UP000199409">
    <property type="component" value="Unassembled WGS sequence"/>
</dbReference>
<keyword evidence="2" id="KW-1185">Reference proteome</keyword>
<evidence type="ECO:0000313" key="1">
    <source>
        <dbReference type="EMBL" id="SEA48011.1"/>
    </source>
</evidence>
<proteinExistence type="predicted"/>
<dbReference type="EMBL" id="FNQN01000006">
    <property type="protein sequence ID" value="SEA48011.1"/>
    <property type="molecule type" value="Genomic_DNA"/>
</dbReference>
<name>A0A1H4BIN7_9BACT</name>
<accession>A0A1H4BIN7</accession>
<gene>
    <name evidence="1" type="ORF">SAMN05660420_02231</name>
</gene>
<organism evidence="1 2">
    <name type="scientific">Desulfuromusa kysingii</name>
    <dbReference type="NCBI Taxonomy" id="37625"/>
    <lineage>
        <taxon>Bacteria</taxon>
        <taxon>Pseudomonadati</taxon>
        <taxon>Thermodesulfobacteriota</taxon>
        <taxon>Desulfuromonadia</taxon>
        <taxon>Desulfuromonadales</taxon>
        <taxon>Geopsychrobacteraceae</taxon>
        <taxon>Desulfuromusa</taxon>
    </lineage>
</organism>
<evidence type="ECO:0000313" key="2">
    <source>
        <dbReference type="Proteomes" id="UP000199409"/>
    </source>
</evidence>
<reference evidence="1 2" key="1">
    <citation type="submission" date="2016-10" db="EMBL/GenBank/DDBJ databases">
        <authorList>
            <person name="de Groot N.N."/>
        </authorList>
    </citation>
    <scope>NUCLEOTIDE SEQUENCE [LARGE SCALE GENOMIC DNA]</scope>
    <source>
        <strain evidence="1 2">DSM 7343</strain>
    </source>
</reference>
<dbReference type="AlphaFoldDB" id="A0A1H4BIN7"/>
<sequence length="54" mass="6296">MDHTERSKKEPIEVICPKCRYTEITYLPRADLPLCPTCKIPMLINELLDEGKSY</sequence>
<dbReference type="STRING" id="37625.SAMN05660420_02231"/>